<dbReference type="CDD" id="cd00090">
    <property type="entry name" value="HTH_ARSR"/>
    <property type="match status" value="1"/>
</dbReference>
<keyword evidence="6" id="KW-1185">Reference proteome</keyword>
<organism evidence="5 6">
    <name type="scientific">Vogesella aquatica</name>
    <dbReference type="NCBI Taxonomy" id="2984206"/>
    <lineage>
        <taxon>Bacteria</taxon>
        <taxon>Pseudomonadati</taxon>
        <taxon>Pseudomonadota</taxon>
        <taxon>Betaproteobacteria</taxon>
        <taxon>Neisseriales</taxon>
        <taxon>Chromobacteriaceae</taxon>
        <taxon>Vogesella</taxon>
    </lineage>
</organism>
<keyword evidence="2" id="KW-0238">DNA-binding</keyword>
<dbReference type="InterPro" id="IPR019885">
    <property type="entry name" value="Tscrpt_reg_HTH_AsnC-type_CS"/>
</dbReference>
<dbReference type="Gene3D" id="3.30.70.920">
    <property type="match status" value="1"/>
</dbReference>
<dbReference type="PROSITE" id="PS00519">
    <property type="entry name" value="HTH_ASNC_1"/>
    <property type="match status" value="1"/>
</dbReference>
<keyword evidence="3" id="KW-0804">Transcription</keyword>
<accession>A0ABT5ISW3</accession>
<dbReference type="EMBL" id="JAQQLF010000001">
    <property type="protein sequence ID" value="MDC7715661.1"/>
    <property type="molecule type" value="Genomic_DNA"/>
</dbReference>
<keyword evidence="1" id="KW-0805">Transcription regulation</keyword>
<comment type="caution">
    <text evidence="5">The sequence shown here is derived from an EMBL/GenBank/DDBJ whole genome shotgun (WGS) entry which is preliminary data.</text>
</comment>
<dbReference type="PANTHER" id="PTHR30154">
    <property type="entry name" value="LEUCINE-RESPONSIVE REGULATORY PROTEIN"/>
    <property type="match status" value="1"/>
</dbReference>
<evidence type="ECO:0000313" key="6">
    <source>
        <dbReference type="Proteomes" id="UP001219956"/>
    </source>
</evidence>
<evidence type="ECO:0000259" key="4">
    <source>
        <dbReference type="PROSITE" id="PS50956"/>
    </source>
</evidence>
<dbReference type="InterPro" id="IPR036390">
    <property type="entry name" value="WH_DNA-bd_sf"/>
</dbReference>
<reference evidence="5 6" key="1">
    <citation type="submission" date="2023-01" db="EMBL/GenBank/DDBJ databases">
        <title>Novel species of the genus Vogesella isolated from rivers.</title>
        <authorList>
            <person name="Lu H."/>
        </authorList>
    </citation>
    <scope>NUCLEOTIDE SEQUENCE [LARGE SCALE GENOMIC DNA]</scope>
    <source>
        <strain evidence="5 6">DC21W</strain>
    </source>
</reference>
<dbReference type="Pfam" id="PF13404">
    <property type="entry name" value="HTH_AsnC-type"/>
    <property type="match status" value="1"/>
</dbReference>
<dbReference type="SUPFAM" id="SSF46785">
    <property type="entry name" value="Winged helix' DNA-binding domain"/>
    <property type="match status" value="1"/>
</dbReference>
<evidence type="ECO:0000313" key="5">
    <source>
        <dbReference type="EMBL" id="MDC7715661.1"/>
    </source>
</evidence>
<dbReference type="InterPro" id="IPR000485">
    <property type="entry name" value="AsnC-type_HTH_dom"/>
</dbReference>
<dbReference type="RefSeq" id="WP_272750158.1">
    <property type="nucleotide sequence ID" value="NZ_JAQQLF010000001.1"/>
</dbReference>
<feature type="domain" description="HTH asnC-type" evidence="4">
    <location>
        <begin position="1"/>
        <end position="62"/>
    </location>
</feature>
<dbReference type="InterPro" id="IPR019888">
    <property type="entry name" value="Tscrpt_reg_AsnC-like"/>
</dbReference>
<dbReference type="InterPro" id="IPR011991">
    <property type="entry name" value="ArsR-like_HTH"/>
</dbReference>
<name>A0ABT5ISW3_9NEIS</name>
<dbReference type="SMART" id="SM00344">
    <property type="entry name" value="HTH_ASNC"/>
    <property type="match status" value="1"/>
</dbReference>
<dbReference type="SUPFAM" id="SSF54909">
    <property type="entry name" value="Dimeric alpha+beta barrel"/>
    <property type="match status" value="1"/>
</dbReference>
<dbReference type="InterPro" id="IPR036388">
    <property type="entry name" value="WH-like_DNA-bd_sf"/>
</dbReference>
<proteinExistence type="predicted"/>
<dbReference type="PROSITE" id="PS50956">
    <property type="entry name" value="HTH_ASNC_2"/>
    <property type="match status" value="1"/>
</dbReference>
<evidence type="ECO:0000256" key="1">
    <source>
        <dbReference type="ARBA" id="ARBA00023015"/>
    </source>
</evidence>
<sequence length="147" mass="16248">MDKFDRKIIAALHENGRLSFAELARRVNLSAPAVADRVEKLERSGVIAGYRAIIRPEALGCPIQCLIELTVKNQEYYTVLELLKAMPEIVHCDSITGSSGLMIRVAVDSMGTLQALIARLMQYGDTKTSMVIDTPVSHRLPPLPEED</sequence>
<dbReference type="PANTHER" id="PTHR30154:SF53">
    <property type="entry name" value="HTH-TYPE TRANSCRIPTIONAL REGULATOR LRPC"/>
    <property type="match status" value="1"/>
</dbReference>
<evidence type="ECO:0000256" key="2">
    <source>
        <dbReference type="ARBA" id="ARBA00023125"/>
    </source>
</evidence>
<dbReference type="Proteomes" id="UP001219956">
    <property type="component" value="Unassembled WGS sequence"/>
</dbReference>
<dbReference type="Pfam" id="PF01037">
    <property type="entry name" value="AsnC_trans_reg"/>
    <property type="match status" value="1"/>
</dbReference>
<protein>
    <submittedName>
        <fullName evidence="5">Lrp/AsnC family transcriptional regulator</fullName>
    </submittedName>
</protein>
<dbReference type="PRINTS" id="PR00033">
    <property type="entry name" value="HTHASNC"/>
</dbReference>
<gene>
    <name evidence="5" type="ORF">PQU95_00315</name>
</gene>
<dbReference type="Gene3D" id="1.10.10.10">
    <property type="entry name" value="Winged helix-like DNA-binding domain superfamily/Winged helix DNA-binding domain"/>
    <property type="match status" value="1"/>
</dbReference>
<dbReference type="InterPro" id="IPR019887">
    <property type="entry name" value="Tscrpt_reg_AsnC/Lrp_C"/>
</dbReference>
<evidence type="ECO:0000256" key="3">
    <source>
        <dbReference type="ARBA" id="ARBA00023163"/>
    </source>
</evidence>
<dbReference type="InterPro" id="IPR011008">
    <property type="entry name" value="Dimeric_a/b-barrel"/>
</dbReference>